<proteinExistence type="predicted"/>
<evidence type="ECO:0008006" key="3">
    <source>
        <dbReference type="Google" id="ProtNLM"/>
    </source>
</evidence>
<keyword evidence="2" id="KW-1185">Reference proteome</keyword>
<dbReference type="OrthoDB" id="8369187at2"/>
<gene>
    <name evidence="1" type="ORF">BJF95_09670</name>
</gene>
<sequence>MLKAKVLGNEKLRKRLDEIAPLATKYAADEKLNIAQEAANLMADRAPISNGPTAGDYAASIEGDKISNRPQAKAMVGTQASKDPDAAGIFAGWIWHFLEFGTKPHNVAKGGGTVLGKKQTAANGARMHPGTKAQPHIFPTWRAMRAEAKKRINAAVLRGVKEAMKK</sequence>
<name>A0A1Q8ZRW6_9HYPH</name>
<accession>A0A1Q8ZRW6</accession>
<dbReference type="AlphaFoldDB" id="A0A1Q8ZRW6"/>
<comment type="caution">
    <text evidence="1">The sequence shown here is derived from an EMBL/GenBank/DDBJ whole genome shotgun (WGS) entry which is preliminary data.</text>
</comment>
<evidence type="ECO:0000313" key="2">
    <source>
        <dbReference type="Proteomes" id="UP000186894"/>
    </source>
</evidence>
<reference evidence="1 2" key="1">
    <citation type="submission" date="2016-09" db="EMBL/GenBank/DDBJ databases">
        <title>Rhizobium oryziradicis sp. nov., isolated from the root of rice.</title>
        <authorList>
            <person name="Zhao J."/>
            <person name="Zhang X."/>
        </authorList>
    </citation>
    <scope>NUCLEOTIDE SEQUENCE [LARGE SCALE GENOMIC DNA]</scope>
    <source>
        <strain evidence="1 2">N19</strain>
    </source>
</reference>
<protein>
    <recommendedName>
        <fullName evidence="3">HK97 gp10 family phage protein</fullName>
    </recommendedName>
</protein>
<dbReference type="Proteomes" id="UP000186894">
    <property type="component" value="Unassembled WGS sequence"/>
</dbReference>
<evidence type="ECO:0000313" key="1">
    <source>
        <dbReference type="EMBL" id="OLP44738.1"/>
    </source>
</evidence>
<dbReference type="InterPro" id="IPR010064">
    <property type="entry name" value="HK97-gp10_tail"/>
</dbReference>
<dbReference type="STRING" id="1867956.BJF95_09670"/>
<dbReference type="RefSeq" id="WP_075640251.1">
    <property type="nucleotide sequence ID" value="NZ_MKIM01000027.1"/>
</dbReference>
<organism evidence="1 2">
    <name type="scientific">Rhizobium oryziradicis</name>
    <dbReference type="NCBI Taxonomy" id="1867956"/>
    <lineage>
        <taxon>Bacteria</taxon>
        <taxon>Pseudomonadati</taxon>
        <taxon>Pseudomonadota</taxon>
        <taxon>Alphaproteobacteria</taxon>
        <taxon>Hyphomicrobiales</taxon>
        <taxon>Rhizobiaceae</taxon>
        <taxon>Rhizobium/Agrobacterium group</taxon>
        <taxon>Rhizobium</taxon>
    </lineage>
</organism>
<dbReference type="Pfam" id="PF04883">
    <property type="entry name" value="HK97-gp10_like"/>
    <property type="match status" value="1"/>
</dbReference>
<dbReference type="EMBL" id="MKIM01000027">
    <property type="protein sequence ID" value="OLP44738.1"/>
    <property type="molecule type" value="Genomic_DNA"/>
</dbReference>